<evidence type="ECO:0000259" key="1">
    <source>
        <dbReference type="Pfam" id="PF01408"/>
    </source>
</evidence>
<reference evidence="3 5" key="2">
    <citation type="submission" date="2018-06" db="EMBL/GenBank/DDBJ databases">
        <authorList>
            <consortium name="Pathogen Informatics"/>
            <person name="Doyle S."/>
        </authorList>
    </citation>
    <scope>NUCLEOTIDE SEQUENCE [LARGE SCALE GENOMIC DNA]</scope>
    <source>
        <strain evidence="3 5">NCTC12239</strain>
    </source>
</reference>
<dbReference type="RefSeq" id="WP_028383556.1">
    <property type="nucleotide sequence ID" value="NZ_CAAAJG010000002.1"/>
</dbReference>
<protein>
    <submittedName>
        <fullName evidence="2 3">Oxidoreductase YvaA</fullName>
        <ecNumber evidence="2 3">1.-.-.-</ecNumber>
    </submittedName>
</protein>
<sequence>MTFTIAIIGLGQMGTSYAKYASSIANKVICYDKDTNQSSTFKKRVLKDNNPFDVSNNISINIDKIEIVDTLNTVWEHNPTLTIVTTHKDSHCYYSSLAMRNNSHVLTEKPMCINLEEAEQLKQVSFITQKKLFVGFSLHGTPAFLKLKELVHRNDPKLFKRYRVYRIGAVPENYMDRVSARFDLLSHDTDFCLQLFSMPKHTLVDEISARKCSKLWSYSEFEVQMEGFMPLTHPNGFEYGFELIYANQSKLIFSSKDLNHLIIKDSDEKIMEIISLTTCSPCQKILEKAINSIINDDYDQYLLNELSIQNGVNCMSMLINDHRSGLDD</sequence>
<dbReference type="PANTHER" id="PTHR43377">
    <property type="entry name" value="BILIVERDIN REDUCTASE A"/>
    <property type="match status" value="1"/>
</dbReference>
<proteinExistence type="predicted"/>
<name>A0A378K2B9_9GAMM</name>
<dbReference type="EC" id="1.-.-.-" evidence="2 3"/>
<dbReference type="Pfam" id="PF01408">
    <property type="entry name" value="GFO_IDH_MocA"/>
    <property type="match status" value="1"/>
</dbReference>
<dbReference type="Gene3D" id="3.30.360.10">
    <property type="entry name" value="Dihydrodipicolinate Reductase, domain 2"/>
    <property type="match status" value="1"/>
</dbReference>
<evidence type="ECO:0000313" key="2">
    <source>
        <dbReference type="EMBL" id="KTD35416.1"/>
    </source>
</evidence>
<dbReference type="PANTHER" id="PTHR43377:SF1">
    <property type="entry name" value="BILIVERDIN REDUCTASE A"/>
    <property type="match status" value="1"/>
</dbReference>
<dbReference type="Gene3D" id="3.40.50.720">
    <property type="entry name" value="NAD(P)-binding Rossmann-like Domain"/>
    <property type="match status" value="1"/>
</dbReference>
<dbReference type="SUPFAM" id="SSF51735">
    <property type="entry name" value="NAD(P)-binding Rossmann-fold domains"/>
    <property type="match status" value="1"/>
</dbReference>
<accession>A0A378K2B9</accession>
<dbReference type="AlphaFoldDB" id="A0A378K2B9"/>
<evidence type="ECO:0000313" key="3">
    <source>
        <dbReference type="EMBL" id="STX62001.1"/>
    </source>
</evidence>
<organism evidence="3 5">
    <name type="scientific">Legionella moravica</name>
    <dbReference type="NCBI Taxonomy" id="39962"/>
    <lineage>
        <taxon>Bacteria</taxon>
        <taxon>Pseudomonadati</taxon>
        <taxon>Pseudomonadota</taxon>
        <taxon>Gammaproteobacteria</taxon>
        <taxon>Legionellales</taxon>
        <taxon>Legionellaceae</taxon>
        <taxon>Legionella</taxon>
    </lineage>
</organism>
<dbReference type="InterPro" id="IPR036291">
    <property type="entry name" value="NAD(P)-bd_dom_sf"/>
</dbReference>
<reference evidence="2 4" key="1">
    <citation type="submission" date="2015-11" db="EMBL/GenBank/DDBJ databases">
        <title>Genomic analysis of 38 Legionella species identifies large and diverse effector repertoires.</title>
        <authorList>
            <person name="Burstein D."/>
            <person name="Amaro F."/>
            <person name="Zusman T."/>
            <person name="Lifshitz Z."/>
            <person name="Cohen O."/>
            <person name="Gilbert J.A."/>
            <person name="Pupko T."/>
            <person name="Shuman H.A."/>
            <person name="Segal G."/>
        </authorList>
    </citation>
    <scope>NUCLEOTIDE SEQUENCE [LARGE SCALE GENOMIC DNA]</scope>
    <source>
        <strain evidence="2 4">ATCC 43877</strain>
    </source>
</reference>
<dbReference type="GO" id="GO:0000166">
    <property type="term" value="F:nucleotide binding"/>
    <property type="evidence" value="ECO:0007669"/>
    <property type="project" value="InterPro"/>
</dbReference>
<dbReference type="GO" id="GO:0016491">
    <property type="term" value="F:oxidoreductase activity"/>
    <property type="evidence" value="ECO:0007669"/>
    <property type="project" value="UniProtKB-KW"/>
</dbReference>
<dbReference type="Proteomes" id="UP000254040">
    <property type="component" value="Unassembled WGS sequence"/>
</dbReference>
<dbReference type="STRING" id="39962.Lmor_0863"/>
<keyword evidence="4" id="KW-1185">Reference proteome</keyword>
<dbReference type="EMBL" id="UGOG01000001">
    <property type="protein sequence ID" value="STX62001.1"/>
    <property type="molecule type" value="Genomic_DNA"/>
</dbReference>
<evidence type="ECO:0000313" key="5">
    <source>
        <dbReference type="Proteomes" id="UP000254040"/>
    </source>
</evidence>
<keyword evidence="3" id="KW-0560">Oxidoreductase</keyword>
<dbReference type="InterPro" id="IPR051450">
    <property type="entry name" value="Gfo/Idh/MocA_Oxidoreductases"/>
</dbReference>
<evidence type="ECO:0000313" key="4">
    <source>
        <dbReference type="Proteomes" id="UP000054985"/>
    </source>
</evidence>
<dbReference type="OrthoDB" id="9774191at2"/>
<gene>
    <name evidence="3" type="primary">yvaA</name>
    <name evidence="2" type="ORF">Lmor_0863</name>
    <name evidence="3" type="ORF">NCTC12239_00919</name>
</gene>
<dbReference type="EMBL" id="LNYN01000014">
    <property type="protein sequence ID" value="KTD35416.1"/>
    <property type="molecule type" value="Genomic_DNA"/>
</dbReference>
<feature type="domain" description="Gfo/Idh/MocA-like oxidoreductase N-terminal" evidence="1">
    <location>
        <begin position="3"/>
        <end position="136"/>
    </location>
</feature>
<dbReference type="Proteomes" id="UP000054985">
    <property type="component" value="Unassembled WGS sequence"/>
</dbReference>
<dbReference type="InterPro" id="IPR000683">
    <property type="entry name" value="Gfo/Idh/MocA-like_OxRdtase_N"/>
</dbReference>